<dbReference type="KEGG" id="ffu:CLAFUR5_09044"/>
<accession>A0A9Q8PG93</accession>
<dbReference type="RefSeq" id="XP_047766299.1">
    <property type="nucleotide sequence ID" value="XM_047908192.1"/>
</dbReference>
<dbReference type="Proteomes" id="UP000756132">
    <property type="component" value="Chromosome 9"/>
</dbReference>
<proteinExistence type="predicted"/>
<reference evidence="2" key="1">
    <citation type="submission" date="2021-12" db="EMBL/GenBank/DDBJ databases">
        <authorList>
            <person name="Zaccaron A."/>
            <person name="Stergiopoulos I."/>
        </authorList>
    </citation>
    <scope>NUCLEOTIDE SEQUENCE</scope>
    <source>
        <strain evidence="2">Race5_Kim</strain>
    </source>
</reference>
<feature type="region of interest" description="Disordered" evidence="1">
    <location>
        <begin position="1"/>
        <end position="30"/>
    </location>
</feature>
<dbReference type="PANTHER" id="PTHR42085:SF1">
    <property type="entry name" value="F-BOX DOMAIN-CONTAINING PROTEIN"/>
    <property type="match status" value="1"/>
</dbReference>
<dbReference type="PANTHER" id="PTHR42085">
    <property type="entry name" value="F-BOX DOMAIN-CONTAINING PROTEIN"/>
    <property type="match status" value="1"/>
</dbReference>
<protein>
    <recommendedName>
        <fullName evidence="4">F-box domain-containing protein</fullName>
    </recommendedName>
</protein>
<name>A0A9Q8PG93_PASFU</name>
<keyword evidence="3" id="KW-1185">Reference proteome</keyword>
<sequence length="272" mass="31899">MTAAVPLPQDEHLSKKRRRGSGDFGGEHLHENRHTTWPIEDHHLHHQARDHRGNSEDSIRSRQIAATGNLPTQSKSSKRQIVTLTTTTGRCPLLELPAEIREQIWMHTVTEWTAATVETLRLTPTRSVRLLHKRAIRMDRFNRPPPPALARASRQLRAESLHLYYQLNVFECWRPLFWLKDWSQSTFIDWLVSLGPVQTKWLRNIVLLYKHENELEHDVEEVLTAQGFELQPGVVSNKQELSEYEMCFEELGLPRHFGRRRRWDRWMAATAC</sequence>
<evidence type="ECO:0000313" key="2">
    <source>
        <dbReference type="EMBL" id="UJO21933.1"/>
    </source>
</evidence>
<organism evidence="2 3">
    <name type="scientific">Passalora fulva</name>
    <name type="common">Tomato leaf mold</name>
    <name type="synonym">Cladosporium fulvum</name>
    <dbReference type="NCBI Taxonomy" id="5499"/>
    <lineage>
        <taxon>Eukaryota</taxon>
        <taxon>Fungi</taxon>
        <taxon>Dikarya</taxon>
        <taxon>Ascomycota</taxon>
        <taxon>Pezizomycotina</taxon>
        <taxon>Dothideomycetes</taxon>
        <taxon>Dothideomycetidae</taxon>
        <taxon>Mycosphaerellales</taxon>
        <taxon>Mycosphaerellaceae</taxon>
        <taxon>Fulvia</taxon>
    </lineage>
</organism>
<gene>
    <name evidence="2" type="ORF">CLAFUR5_09044</name>
</gene>
<dbReference type="InterPro" id="IPR038883">
    <property type="entry name" value="AN11006-like"/>
</dbReference>
<dbReference type="OrthoDB" id="72726at2759"/>
<dbReference type="GeneID" id="71988922"/>
<evidence type="ECO:0000313" key="3">
    <source>
        <dbReference type="Proteomes" id="UP000756132"/>
    </source>
</evidence>
<evidence type="ECO:0000256" key="1">
    <source>
        <dbReference type="SAM" id="MobiDB-lite"/>
    </source>
</evidence>
<reference evidence="2" key="2">
    <citation type="journal article" date="2022" name="Microb. Genom.">
        <title>A chromosome-scale genome assembly of the tomato pathogen Cladosporium fulvum reveals a compartmentalized genome architecture and the presence of a dispensable chromosome.</title>
        <authorList>
            <person name="Zaccaron A.Z."/>
            <person name="Chen L.H."/>
            <person name="Samaras A."/>
            <person name="Stergiopoulos I."/>
        </authorList>
    </citation>
    <scope>NUCLEOTIDE SEQUENCE</scope>
    <source>
        <strain evidence="2">Race5_Kim</strain>
    </source>
</reference>
<evidence type="ECO:0008006" key="4">
    <source>
        <dbReference type="Google" id="ProtNLM"/>
    </source>
</evidence>
<dbReference type="AlphaFoldDB" id="A0A9Q8PG93"/>
<dbReference type="EMBL" id="CP090171">
    <property type="protein sequence ID" value="UJO21933.1"/>
    <property type="molecule type" value="Genomic_DNA"/>
</dbReference>